<dbReference type="CDD" id="cd07389">
    <property type="entry name" value="MPP_PhoD"/>
    <property type="match status" value="1"/>
</dbReference>
<dbReference type="AlphaFoldDB" id="A0A1Q8CFX6"/>
<dbReference type="Proteomes" id="UP000185596">
    <property type="component" value="Unassembled WGS sequence"/>
</dbReference>
<dbReference type="InterPro" id="IPR038607">
    <property type="entry name" value="PhoD-like_sf"/>
</dbReference>
<feature type="domain" description="PhoD-like phosphatase metallophosphatase" evidence="1">
    <location>
        <begin position="153"/>
        <end position="504"/>
    </location>
</feature>
<organism evidence="3 4">
    <name type="scientific">Actinophytocola xanthii</name>
    <dbReference type="NCBI Taxonomy" id="1912961"/>
    <lineage>
        <taxon>Bacteria</taxon>
        <taxon>Bacillati</taxon>
        <taxon>Actinomycetota</taxon>
        <taxon>Actinomycetes</taxon>
        <taxon>Pseudonocardiales</taxon>
        <taxon>Pseudonocardiaceae</taxon>
    </lineage>
</organism>
<keyword evidence="4" id="KW-1185">Reference proteome</keyword>
<dbReference type="SUPFAM" id="SSF56300">
    <property type="entry name" value="Metallo-dependent phosphatases"/>
    <property type="match status" value="1"/>
</dbReference>
<dbReference type="EMBL" id="MSIE01000058">
    <property type="protein sequence ID" value="OLF13268.1"/>
    <property type="molecule type" value="Genomic_DNA"/>
</dbReference>
<evidence type="ECO:0000313" key="4">
    <source>
        <dbReference type="Proteomes" id="UP000185596"/>
    </source>
</evidence>
<dbReference type="STRING" id="1912961.BU204_28250"/>
<dbReference type="InterPro" id="IPR018946">
    <property type="entry name" value="PhoD-like_MPP"/>
</dbReference>
<dbReference type="PROSITE" id="PS51318">
    <property type="entry name" value="TAT"/>
    <property type="match status" value="1"/>
</dbReference>
<accession>A0A1Q8CFX6</accession>
<protein>
    <submittedName>
        <fullName evidence="3">Alkaline phosphatase</fullName>
    </submittedName>
</protein>
<dbReference type="InterPro" id="IPR006311">
    <property type="entry name" value="TAT_signal"/>
</dbReference>
<dbReference type="Pfam" id="PF16655">
    <property type="entry name" value="PhoD_N"/>
    <property type="match status" value="1"/>
</dbReference>
<dbReference type="OrthoDB" id="327733at2"/>
<gene>
    <name evidence="3" type="ORF">BU204_28250</name>
</gene>
<dbReference type="Gene3D" id="2.60.40.380">
    <property type="entry name" value="Purple acid phosphatase-like, N-terminal"/>
    <property type="match status" value="1"/>
</dbReference>
<name>A0A1Q8CFX6_9PSEU</name>
<sequence>MVDPLLDRRSVLRASGVATVGVVVGGGLATAAPAAAAVDPAFGHGVASGDPLPDAVLLWTRVTPTPESTPGSGQGPVVEVGWEIATDPAFASVVASGTAATGPDRDHTVKVDVTGLAPATTYHYRFHLGAAVSAVGTTRTAPAAAAAVSRLRFGVVSCSNWQQGHFAAYRYLAERGDLDAVLHLGDYVYESGASADGVRAHDPAHEMISLADYRRRHAQYKTDEHLQRLHATCPVIATWDDHEVANDAWSGGAENHQPETEGDYAARRARAHQAYFEWMPVRNEADRLYRRLRFGLLAEISMLDLRSYRSQQVPPFNGGTDDPNRSITGPAQLAWLQNGLVTSGAQWKLVGNSVMVAPVLVPPLPADLLGPLLELLGLPREGGVINPDQWDGYAADRRRLLGTIVANQVRDTVFLTGDIHSSWACDVPRDAGLYPLSPSVATEFVATSVSSDNIDEIAGVPPRTVGPVIEGALTTLNRHVKWVEVDSHGASVLEVTPAAVQMDWYFLANKLDPASALSHSRSYRVRAGTQRVQRVGSPIPVGGV</sequence>
<evidence type="ECO:0000313" key="3">
    <source>
        <dbReference type="EMBL" id="OLF13268.1"/>
    </source>
</evidence>
<dbReference type="RefSeq" id="WP_075128804.1">
    <property type="nucleotide sequence ID" value="NZ_MSIE01000058.1"/>
</dbReference>
<dbReference type="InterPro" id="IPR032093">
    <property type="entry name" value="PhoD_N"/>
</dbReference>
<evidence type="ECO:0000259" key="1">
    <source>
        <dbReference type="Pfam" id="PF09423"/>
    </source>
</evidence>
<comment type="caution">
    <text evidence="3">The sequence shown here is derived from an EMBL/GenBank/DDBJ whole genome shotgun (WGS) entry which is preliminary data.</text>
</comment>
<feature type="domain" description="Phospholipase D N-terminal" evidence="2">
    <location>
        <begin position="44"/>
        <end position="140"/>
    </location>
</feature>
<dbReference type="InterPro" id="IPR029052">
    <property type="entry name" value="Metallo-depent_PP-like"/>
</dbReference>
<dbReference type="Gene3D" id="3.60.21.70">
    <property type="entry name" value="PhoD-like phosphatase"/>
    <property type="match status" value="1"/>
</dbReference>
<dbReference type="Pfam" id="PF09423">
    <property type="entry name" value="PhoD"/>
    <property type="match status" value="1"/>
</dbReference>
<proteinExistence type="predicted"/>
<dbReference type="PANTHER" id="PTHR43606">
    <property type="entry name" value="PHOSPHATASE, PUTATIVE (AFU_ORTHOLOGUE AFUA_6G08710)-RELATED"/>
    <property type="match status" value="1"/>
</dbReference>
<reference evidence="3 4" key="1">
    <citation type="submission" date="2016-12" db="EMBL/GenBank/DDBJ databases">
        <title>The draft genome sequence of Actinophytocola sp. 11-183.</title>
        <authorList>
            <person name="Wang W."/>
            <person name="Yuan L."/>
        </authorList>
    </citation>
    <scope>NUCLEOTIDE SEQUENCE [LARGE SCALE GENOMIC DNA]</scope>
    <source>
        <strain evidence="3 4">11-183</strain>
    </source>
</reference>
<dbReference type="InterPro" id="IPR052900">
    <property type="entry name" value="Phospholipid_Metab_Enz"/>
</dbReference>
<dbReference type="PANTHER" id="PTHR43606:SF2">
    <property type="entry name" value="ALKALINE PHOSPHATASE FAMILY PROTEIN (AFU_ORTHOLOGUE AFUA_5G03860)"/>
    <property type="match status" value="1"/>
</dbReference>
<evidence type="ECO:0000259" key="2">
    <source>
        <dbReference type="Pfam" id="PF16655"/>
    </source>
</evidence>